<feature type="domain" description="A-kinase anchor protein 7-like phosphoesterase" evidence="3">
    <location>
        <begin position="365"/>
        <end position="556"/>
    </location>
</feature>
<evidence type="ECO:0008006" key="6">
    <source>
        <dbReference type="Google" id="ProtNLM"/>
    </source>
</evidence>
<dbReference type="EMBL" id="JBJQND010000013">
    <property type="protein sequence ID" value="KAL3857155.1"/>
    <property type="molecule type" value="Genomic_DNA"/>
</dbReference>
<feature type="compositionally biased region" description="Polar residues" evidence="1">
    <location>
        <begin position="287"/>
        <end position="305"/>
    </location>
</feature>
<comment type="caution">
    <text evidence="4">The sequence shown here is derived from an EMBL/GenBank/DDBJ whole genome shotgun (WGS) entry which is preliminary data.</text>
</comment>
<dbReference type="Pfam" id="PF10469">
    <property type="entry name" value="AKAP7_NLS"/>
    <property type="match status" value="1"/>
</dbReference>
<name>A0ABD3V9C9_SINWO</name>
<accession>A0ABD3V9C9</accession>
<evidence type="ECO:0000313" key="4">
    <source>
        <dbReference type="EMBL" id="KAL3857155.1"/>
    </source>
</evidence>
<feature type="region of interest" description="Disordered" evidence="1">
    <location>
        <begin position="1"/>
        <end position="23"/>
    </location>
</feature>
<feature type="compositionally biased region" description="Basic and acidic residues" evidence="1">
    <location>
        <begin position="336"/>
        <end position="347"/>
    </location>
</feature>
<sequence>MAHTIADSQSESKMTESTESDGVCKSCGPYQDEIDYLKQHFKGQCKVLNLSANYDTIKLHPEELDIVFNFKLPKSTILVPDIAIRSTSIPEDLLFEIVDFLKKEFESLHGTDRLEILVNKGLSWLKDQKVNLKCPPGKNPKSRKQKKKVHHTEKEGLDKLPSMRTAEDVINRIKWDENLPKDQFIVGYIDRFTGLVEKYFTAFTWEDIATVDYTDLAIPKHRIQYFKYKGAKVWDKKERFDNVFGSLGSNITILDVIQHHEPQNNSNMSQPHSHDIMPVSNVDDNMCPTSDSSENLNANLNSTASDYPRDDYTYSSDEDSSDSDSDDSIEVTIGKPRKDMHYSGNRDEYDEDPNLDTFWQDKMRPNYFLALRVTDENVQLGVSNIQNSITEQEPRYGECCIPKICLHITLCTVGLDTEEQLHNAVTCIQDARDELFSIVPLDKVLKIKGVDNFFNRVVYGKVEYPPEFFDFVHHLKLCLTEHGIEVRDNHDFVPHMTIMKVSRPVARATGKKYVAPWLYSKFKDTVLGQQAINNIHLCEMGDERQPDGFYVTATSITA</sequence>
<dbReference type="Gene3D" id="3.90.1140.10">
    <property type="entry name" value="Cyclic phosphodiesterase"/>
    <property type="match status" value="1"/>
</dbReference>
<reference evidence="4 5" key="1">
    <citation type="submission" date="2024-11" db="EMBL/GenBank/DDBJ databases">
        <title>Chromosome-level genome assembly of the freshwater bivalve Anodonta woodiana.</title>
        <authorList>
            <person name="Chen X."/>
        </authorList>
    </citation>
    <scope>NUCLEOTIDE SEQUENCE [LARGE SCALE GENOMIC DNA]</scope>
    <source>
        <strain evidence="4">MN2024</strain>
        <tissue evidence="4">Gills</tissue>
    </source>
</reference>
<dbReference type="PANTHER" id="PTHR46729:SF1">
    <property type="entry name" value="LEUKOCYTE RECEPTOR CLUSTER MEMBER 9"/>
    <property type="match status" value="1"/>
</dbReference>
<dbReference type="InterPro" id="IPR019510">
    <property type="entry name" value="AKAP7-like_phosphoesterase"/>
</dbReference>
<evidence type="ECO:0000259" key="3">
    <source>
        <dbReference type="Pfam" id="PF10469"/>
    </source>
</evidence>
<evidence type="ECO:0000313" key="5">
    <source>
        <dbReference type="Proteomes" id="UP001634394"/>
    </source>
</evidence>
<feature type="compositionally biased region" description="Polar residues" evidence="1">
    <location>
        <begin position="1"/>
        <end position="17"/>
    </location>
</feature>
<dbReference type="Pfam" id="PF04457">
    <property type="entry name" value="MJ1316"/>
    <property type="match status" value="1"/>
</dbReference>
<feature type="domain" description="MJ1316 RNA cyclic group end recognition" evidence="2">
    <location>
        <begin position="163"/>
        <end position="236"/>
    </location>
</feature>
<evidence type="ECO:0000259" key="2">
    <source>
        <dbReference type="Pfam" id="PF04457"/>
    </source>
</evidence>
<dbReference type="PANTHER" id="PTHR46729">
    <property type="entry name" value="LEUKOCYTE RECEPTOR CLUSTER MEMBER 9"/>
    <property type="match status" value="1"/>
</dbReference>
<feature type="region of interest" description="Disordered" evidence="1">
    <location>
        <begin position="262"/>
        <end position="353"/>
    </location>
</feature>
<keyword evidence="5" id="KW-1185">Reference proteome</keyword>
<feature type="compositionally biased region" description="Basic residues" evidence="1">
    <location>
        <begin position="140"/>
        <end position="151"/>
    </location>
</feature>
<dbReference type="Proteomes" id="UP001634394">
    <property type="component" value="Unassembled WGS sequence"/>
</dbReference>
<dbReference type="InterPro" id="IPR009097">
    <property type="entry name" value="Cyclic_Pdiesterase"/>
</dbReference>
<evidence type="ECO:0000256" key="1">
    <source>
        <dbReference type="SAM" id="MobiDB-lite"/>
    </source>
</evidence>
<protein>
    <recommendedName>
        <fullName evidence="6">Leukocyte receptor cluster member 9</fullName>
    </recommendedName>
</protein>
<dbReference type="SUPFAM" id="SSF55144">
    <property type="entry name" value="LigT-like"/>
    <property type="match status" value="1"/>
</dbReference>
<feature type="compositionally biased region" description="Acidic residues" evidence="1">
    <location>
        <begin position="316"/>
        <end position="329"/>
    </location>
</feature>
<dbReference type="AlphaFoldDB" id="A0ABD3V9C9"/>
<dbReference type="InterPro" id="IPR042653">
    <property type="entry name" value="Leng9"/>
</dbReference>
<organism evidence="4 5">
    <name type="scientific">Sinanodonta woodiana</name>
    <name type="common">Chinese pond mussel</name>
    <name type="synonym">Anodonta woodiana</name>
    <dbReference type="NCBI Taxonomy" id="1069815"/>
    <lineage>
        <taxon>Eukaryota</taxon>
        <taxon>Metazoa</taxon>
        <taxon>Spiralia</taxon>
        <taxon>Lophotrochozoa</taxon>
        <taxon>Mollusca</taxon>
        <taxon>Bivalvia</taxon>
        <taxon>Autobranchia</taxon>
        <taxon>Heteroconchia</taxon>
        <taxon>Palaeoheterodonta</taxon>
        <taxon>Unionida</taxon>
        <taxon>Unionoidea</taxon>
        <taxon>Unionidae</taxon>
        <taxon>Unioninae</taxon>
        <taxon>Sinanodonta</taxon>
    </lineage>
</organism>
<proteinExistence type="predicted"/>
<gene>
    <name evidence="4" type="ORF">ACJMK2_011850</name>
</gene>
<feature type="region of interest" description="Disordered" evidence="1">
    <location>
        <begin position="135"/>
        <end position="155"/>
    </location>
</feature>
<dbReference type="InterPro" id="IPR040459">
    <property type="entry name" value="MJ1316"/>
</dbReference>